<dbReference type="OrthoDB" id="10254404at2759"/>
<proteinExistence type="predicted"/>
<reference evidence="3 4" key="1">
    <citation type="submission" date="2016-08" db="EMBL/GenBank/DDBJ databases">
        <title>A Parts List for Fungal Cellulosomes Revealed by Comparative Genomics.</title>
        <authorList>
            <consortium name="DOE Joint Genome Institute"/>
            <person name="Haitjema C.H."/>
            <person name="Gilmore S.P."/>
            <person name="Henske J.K."/>
            <person name="Solomon K.V."/>
            <person name="De Groot R."/>
            <person name="Kuo A."/>
            <person name="Mondo S.J."/>
            <person name="Salamov A.A."/>
            <person name="Labutti K."/>
            <person name="Zhao Z."/>
            <person name="Chiniquy J."/>
            <person name="Barry K."/>
            <person name="Brewer H.M."/>
            <person name="Purvine S.O."/>
            <person name="Wright A.T."/>
            <person name="Boxma B."/>
            <person name="Van Alen T."/>
            <person name="Hackstein J.H."/>
            <person name="Baker S.E."/>
            <person name="Grigoriev I.V."/>
            <person name="O'Malley M.A."/>
        </authorList>
    </citation>
    <scope>NUCLEOTIDE SEQUENCE [LARGE SCALE GENOMIC DNA]</scope>
    <source>
        <strain evidence="3 4">G1</strain>
    </source>
</reference>
<organism evidence="3 4">
    <name type="scientific">Neocallimastix californiae</name>
    <dbReference type="NCBI Taxonomy" id="1754190"/>
    <lineage>
        <taxon>Eukaryota</taxon>
        <taxon>Fungi</taxon>
        <taxon>Fungi incertae sedis</taxon>
        <taxon>Chytridiomycota</taxon>
        <taxon>Chytridiomycota incertae sedis</taxon>
        <taxon>Neocallimastigomycetes</taxon>
        <taxon>Neocallimastigales</taxon>
        <taxon>Neocallimastigaceae</taxon>
        <taxon>Neocallimastix</taxon>
    </lineage>
</organism>
<sequence length="324" mass="37966">MTSPFPVNMFPAFNTRSTRTFPTTGRKTEPVNDLKKSRVTKTKSSKEASDDYIRNLQQQIYLLELETRYLRSSKARGECGNLSNLMGNSSTSLNEVLNGLKYKYVELQEKNKKNLEKLEEEYELAKGENIKKETEIQRLKGDIEALRNEVDVLKARNVDDQKELCSENVELKKKLENITSEVSRSDLSYQRVVKEKEELLDTLNQMKMNHSITDEKYEDLNNVVDRLKQKLANLEKEKEELKEKNLEQANIISNIDLEARQMLIDSVQNEKIKLMSEMKRLEYAYAEEKQQRDKIFSDRDKIIEENVALNNQIEELKRKLESVR</sequence>
<dbReference type="STRING" id="1754190.A0A1Y2ELJ7"/>
<accession>A0A1Y2ELJ7</accession>
<dbReference type="AlphaFoldDB" id="A0A1Y2ELJ7"/>
<evidence type="ECO:0000313" key="4">
    <source>
        <dbReference type="Proteomes" id="UP000193920"/>
    </source>
</evidence>
<dbReference type="EMBL" id="MCOG01000039">
    <property type="protein sequence ID" value="ORY72450.1"/>
    <property type="molecule type" value="Genomic_DNA"/>
</dbReference>
<feature type="region of interest" description="Disordered" evidence="2">
    <location>
        <begin position="16"/>
        <end position="48"/>
    </location>
</feature>
<feature type="compositionally biased region" description="Basic and acidic residues" evidence="2">
    <location>
        <begin position="26"/>
        <end position="36"/>
    </location>
</feature>
<comment type="caution">
    <text evidence="3">The sequence shown here is derived from an EMBL/GenBank/DDBJ whole genome shotgun (WGS) entry which is preliminary data.</text>
</comment>
<gene>
    <name evidence="3" type="ORF">LY90DRAFT_193293</name>
</gene>
<keyword evidence="1" id="KW-0175">Coiled coil</keyword>
<keyword evidence="4" id="KW-1185">Reference proteome</keyword>
<feature type="compositionally biased region" description="Polar residues" evidence="2">
    <location>
        <begin position="16"/>
        <end position="25"/>
    </location>
</feature>
<name>A0A1Y2ELJ7_9FUNG</name>
<evidence type="ECO:0000256" key="2">
    <source>
        <dbReference type="SAM" id="MobiDB-lite"/>
    </source>
</evidence>
<protein>
    <submittedName>
        <fullName evidence="3">Uncharacterized protein</fullName>
    </submittedName>
</protein>
<evidence type="ECO:0000256" key="1">
    <source>
        <dbReference type="SAM" id="Coils"/>
    </source>
</evidence>
<feature type="coiled-coil region" evidence="1">
    <location>
        <begin position="105"/>
        <end position="319"/>
    </location>
</feature>
<evidence type="ECO:0000313" key="3">
    <source>
        <dbReference type="EMBL" id="ORY72450.1"/>
    </source>
</evidence>
<dbReference type="Proteomes" id="UP000193920">
    <property type="component" value="Unassembled WGS sequence"/>
</dbReference>